<feature type="binding site" evidence="17">
    <location>
        <position position="275"/>
    </location>
    <ligand>
        <name>FAD</name>
        <dbReference type="ChEBI" id="CHEBI:57692"/>
    </ligand>
</feature>
<evidence type="ECO:0000313" key="22">
    <source>
        <dbReference type="Proteomes" id="UP000298673"/>
    </source>
</evidence>
<evidence type="ECO:0000256" key="18">
    <source>
        <dbReference type="PIRSR" id="PIRSR602081-2"/>
    </source>
</evidence>
<evidence type="ECO:0000259" key="20">
    <source>
        <dbReference type="PROSITE" id="PS51645"/>
    </source>
</evidence>
<evidence type="ECO:0000256" key="16">
    <source>
        <dbReference type="ARBA" id="ARBA00083107"/>
    </source>
</evidence>
<dbReference type="FunFam" id="1.10.579.10:FF:000003">
    <property type="entry name" value="Deoxyribodipyrimidine photo-lyase"/>
    <property type="match status" value="1"/>
</dbReference>
<comment type="subunit">
    <text evidence="3">Monomer.</text>
</comment>
<feature type="binding site" evidence="17">
    <location>
        <position position="225"/>
    </location>
    <ligand>
        <name>FAD</name>
        <dbReference type="ChEBI" id="CHEBI:57692"/>
    </ligand>
</feature>
<dbReference type="Gene3D" id="1.25.40.80">
    <property type="match status" value="1"/>
</dbReference>
<evidence type="ECO:0000256" key="2">
    <source>
        <dbReference type="ARBA" id="ARBA00005862"/>
    </source>
</evidence>
<accession>A0A4D6YCU6</accession>
<reference evidence="21 22" key="1">
    <citation type="submission" date="2018-12" db="EMBL/GenBank/DDBJ databases">
        <authorList>
            <person name="Chong R.A."/>
        </authorList>
    </citation>
    <scope>NUCLEOTIDE SEQUENCE [LARGE SCALE GENOMIC DNA]</scope>
    <source>
        <strain evidence="21 22">Mst</strain>
    </source>
</reference>
<comment type="catalytic activity">
    <reaction evidence="14">
        <text>cyclobutadipyrimidine (in DNA) = 2 pyrimidine residues (in DNA).</text>
        <dbReference type="EC" id="4.1.99.3"/>
    </reaction>
</comment>
<dbReference type="SUPFAM" id="SSF48173">
    <property type="entry name" value="Cryptochrome/photolyase FAD-binding domain"/>
    <property type="match status" value="1"/>
</dbReference>
<dbReference type="Gene3D" id="1.10.579.10">
    <property type="entry name" value="DNA Cyclobutane Dipyrimidine Photolyase, subunit A, domain 3"/>
    <property type="match status" value="1"/>
</dbReference>
<evidence type="ECO:0000256" key="14">
    <source>
        <dbReference type="ARBA" id="ARBA00033999"/>
    </source>
</evidence>
<dbReference type="GO" id="GO:0009416">
    <property type="term" value="P:response to light stimulus"/>
    <property type="evidence" value="ECO:0007669"/>
    <property type="project" value="TreeGrafter"/>
</dbReference>
<dbReference type="GO" id="GO:0000719">
    <property type="term" value="P:photoreactive repair"/>
    <property type="evidence" value="ECO:0007669"/>
    <property type="project" value="UniProtKB-ARBA"/>
</dbReference>
<dbReference type="InterPro" id="IPR005101">
    <property type="entry name" value="Cryptochr/Photolyase_FAD-bd"/>
</dbReference>
<evidence type="ECO:0000256" key="4">
    <source>
        <dbReference type="ARBA" id="ARBA00013149"/>
    </source>
</evidence>
<evidence type="ECO:0000256" key="9">
    <source>
        <dbReference type="ARBA" id="ARBA00022991"/>
    </source>
</evidence>
<keyword evidence="12 21" id="KW-0456">Lyase</keyword>
<dbReference type="InterPro" id="IPR018394">
    <property type="entry name" value="DNA_photolyase_1_CS_C"/>
</dbReference>
<dbReference type="EC" id="4.1.99.3" evidence="4"/>
<comment type="cofactor">
    <cofactor evidence="1">
        <name>(6R)-5,10-methylene-5,6,7,8-tetrahydrofolate</name>
        <dbReference type="ChEBI" id="CHEBI:15636"/>
    </cofactor>
</comment>
<feature type="site" description="Electron transfer via tryptophanyl radical" evidence="18">
    <location>
        <position position="386"/>
    </location>
</feature>
<dbReference type="NCBIfam" id="NF007955">
    <property type="entry name" value="PRK10674.1"/>
    <property type="match status" value="1"/>
</dbReference>
<keyword evidence="6 17" id="KW-0285">Flavoprotein</keyword>
<dbReference type="InterPro" id="IPR036155">
    <property type="entry name" value="Crypto/Photolyase_N_sf"/>
</dbReference>
<evidence type="ECO:0000256" key="1">
    <source>
        <dbReference type="ARBA" id="ARBA00001932"/>
    </source>
</evidence>
<evidence type="ECO:0000313" key="21">
    <source>
        <dbReference type="EMBL" id="QCI24371.1"/>
    </source>
</evidence>
<feature type="binding site" evidence="17">
    <location>
        <begin position="376"/>
        <end position="378"/>
    </location>
    <ligand>
        <name>FAD</name>
        <dbReference type="ChEBI" id="CHEBI:57692"/>
    </ligand>
</feature>
<dbReference type="SUPFAM" id="SSF52425">
    <property type="entry name" value="Cryptochrome/photolyase, N-terminal domain"/>
    <property type="match status" value="1"/>
</dbReference>
<dbReference type="Pfam" id="PF03441">
    <property type="entry name" value="FAD_binding_7"/>
    <property type="match status" value="1"/>
</dbReference>
<evidence type="ECO:0000256" key="7">
    <source>
        <dbReference type="ARBA" id="ARBA00022763"/>
    </source>
</evidence>
<dbReference type="GO" id="GO:0071949">
    <property type="term" value="F:FAD binding"/>
    <property type="evidence" value="ECO:0007669"/>
    <property type="project" value="TreeGrafter"/>
</dbReference>
<comment type="similarity">
    <text evidence="2">Belongs to the DNA photolyase class-1 family.</text>
</comment>
<dbReference type="OrthoDB" id="9772484at2"/>
<dbReference type="InterPro" id="IPR036134">
    <property type="entry name" value="Crypto/Photolyase_FAD-like_sf"/>
</dbReference>
<dbReference type="GO" id="GO:0003677">
    <property type="term" value="F:DNA binding"/>
    <property type="evidence" value="ECO:0007669"/>
    <property type="project" value="UniProtKB-KW"/>
</dbReference>
<keyword evidence="8 17" id="KW-0274">FAD</keyword>
<dbReference type="EMBL" id="CP034861">
    <property type="protein sequence ID" value="QCI24371.1"/>
    <property type="molecule type" value="Genomic_DNA"/>
</dbReference>
<evidence type="ECO:0000256" key="19">
    <source>
        <dbReference type="RuleBase" id="RU004182"/>
    </source>
</evidence>
<comment type="function">
    <text evidence="15">Involved in repair of UV radiation-induced DNA damage. Catalyzes the light-dependent monomerization (300-600 nm) of cyclobutyl pyrimidine dimers (in cis-syn configuration), which are formed between adjacent bases on the same DNA strand upon exposure to ultraviolet radiation.</text>
</comment>
<dbReference type="AlphaFoldDB" id="A0A4D6YCU6"/>
<evidence type="ECO:0000256" key="12">
    <source>
        <dbReference type="ARBA" id="ARBA00023239"/>
    </source>
</evidence>
<dbReference type="RefSeq" id="WP_158343547.1">
    <property type="nucleotide sequence ID" value="NZ_CP034861.1"/>
</dbReference>
<feature type="binding site" evidence="17">
    <location>
        <begin position="237"/>
        <end position="241"/>
    </location>
    <ligand>
        <name>FAD</name>
        <dbReference type="ChEBI" id="CHEBI:57692"/>
    </ligand>
</feature>
<evidence type="ECO:0000256" key="15">
    <source>
        <dbReference type="ARBA" id="ARBA00059220"/>
    </source>
</evidence>
<protein>
    <recommendedName>
        <fullName evidence="5">Deoxyribodipyrimidine photo-lyase</fullName>
        <ecNumber evidence="4">4.1.99.3</ecNumber>
    </recommendedName>
    <alternativeName>
        <fullName evidence="13">DNA photolyase</fullName>
    </alternativeName>
    <alternativeName>
        <fullName evidence="16">Photoreactivating enzyme</fullName>
    </alternativeName>
</protein>
<reference evidence="21 22" key="2">
    <citation type="submission" date="2019-05" db="EMBL/GenBank/DDBJ databases">
        <title>Genome evolution of the obligate endosymbiont Buchnera aphidicola.</title>
        <authorList>
            <person name="Moran N.A."/>
        </authorList>
    </citation>
    <scope>NUCLEOTIDE SEQUENCE [LARGE SCALE GENOMIC DNA]</scope>
    <source>
        <strain evidence="21 22">Mst</strain>
    </source>
</reference>
<evidence type="ECO:0000256" key="8">
    <source>
        <dbReference type="ARBA" id="ARBA00022827"/>
    </source>
</evidence>
<keyword evidence="10" id="KW-0238">DNA-binding</keyword>
<proteinExistence type="inferred from homology"/>
<dbReference type="GO" id="GO:0003904">
    <property type="term" value="F:deoxyribodipyrimidine photo-lyase activity"/>
    <property type="evidence" value="ECO:0007669"/>
    <property type="project" value="UniProtKB-EC"/>
</dbReference>
<evidence type="ECO:0000256" key="11">
    <source>
        <dbReference type="ARBA" id="ARBA00023204"/>
    </source>
</evidence>
<sequence>MKKNLVWFRNDLRVYDNTALYQSCKFYEDKVIALFIDTPEQWKNHFISQKKISFMHHNLISLEEKLSEINITLYYYQSTTFLQSIKYLIHFCHQKKINNLFYNYQYEINERNRDYIVKKKLSEQGILVKGFHDSILVPINDIKNKKKNSYKKFSIFNEKIKKYLKKNIIRCLPIPIKRKDKDNDATSFFKFKKSIIKFNKKIFPIGEQAAVERLKNFFKYKINDYSFNRNIPSLDGTSMLSPYLSIGIISSRRCFFMFLKNKNSNPPDTIYNSSWFNEIIWREFYYHLLVSHPNLSKSKSMSEWENFMNWENNSNYFDAWKNGCTGFPIVDAGMRQLKEIGWMHPRLRMITSSFLVKNLLIDWRKGEKYFMSQLIDGDFAINNGGWQWCSSFGTDYVPYIRFFNPFLQSKKIDKSGNFIKNFIPELNNVPNNFIHNPHEWSNKKKCFVNYPDPIVDYNDTKKKFMLIFNKAQLEFKKQV</sequence>
<dbReference type="InterPro" id="IPR006050">
    <property type="entry name" value="DNA_photolyase_N"/>
</dbReference>
<organism evidence="21 22">
    <name type="scientific">Buchnera aphidicola</name>
    <name type="common">Muscaphis stroyani</name>
    <dbReference type="NCBI Taxonomy" id="1241869"/>
    <lineage>
        <taxon>Bacteria</taxon>
        <taxon>Pseudomonadati</taxon>
        <taxon>Pseudomonadota</taxon>
        <taxon>Gammaproteobacteria</taxon>
        <taxon>Enterobacterales</taxon>
        <taxon>Erwiniaceae</taxon>
        <taxon>Buchnera</taxon>
    </lineage>
</organism>
<feature type="site" description="Electron transfer via tryptophanyl radical" evidence="18">
    <location>
        <position position="363"/>
    </location>
</feature>
<feature type="binding site" evidence="17">
    <location>
        <begin position="278"/>
        <end position="285"/>
    </location>
    <ligand>
        <name>FAD</name>
        <dbReference type="ChEBI" id="CHEBI:57692"/>
    </ligand>
</feature>
<keyword evidence="11" id="KW-0234">DNA repair</keyword>
<evidence type="ECO:0000256" key="17">
    <source>
        <dbReference type="PIRSR" id="PIRSR602081-1"/>
    </source>
</evidence>
<evidence type="ECO:0000256" key="6">
    <source>
        <dbReference type="ARBA" id="ARBA00022630"/>
    </source>
</evidence>
<dbReference type="InterPro" id="IPR014729">
    <property type="entry name" value="Rossmann-like_a/b/a_fold"/>
</dbReference>
<dbReference type="Gene3D" id="3.40.50.620">
    <property type="entry name" value="HUPs"/>
    <property type="match status" value="1"/>
</dbReference>
<gene>
    <name evidence="21" type="ORF">D9V75_01445</name>
</gene>
<evidence type="ECO:0000256" key="13">
    <source>
        <dbReference type="ARBA" id="ARBA00031671"/>
    </source>
</evidence>
<keyword evidence="9 19" id="KW-0157">Chromophore</keyword>
<dbReference type="PRINTS" id="PR00147">
    <property type="entry name" value="DNAPHOTLYASE"/>
</dbReference>
<dbReference type="PANTHER" id="PTHR11455">
    <property type="entry name" value="CRYPTOCHROME"/>
    <property type="match status" value="1"/>
</dbReference>
<feature type="site" description="Electron transfer via tryptophanyl radical" evidence="18">
    <location>
        <position position="310"/>
    </location>
</feature>
<dbReference type="Proteomes" id="UP000298673">
    <property type="component" value="Chromosome"/>
</dbReference>
<comment type="cofactor">
    <cofactor evidence="17">
        <name>FAD</name>
        <dbReference type="ChEBI" id="CHEBI:57692"/>
    </cofactor>
    <text evidence="17">Binds 1 FAD per subunit.</text>
</comment>
<dbReference type="Pfam" id="PF00875">
    <property type="entry name" value="DNA_photolyase"/>
    <property type="match status" value="1"/>
</dbReference>
<name>A0A4D6YCU6_9GAMM</name>
<dbReference type="InterPro" id="IPR002081">
    <property type="entry name" value="Cryptochrome/DNA_photolyase_1"/>
</dbReference>
<feature type="domain" description="Photolyase/cryptochrome alpha/beta" evidence="20">
    <location>
        <begin position="2"/>
        <end position="136"/>
    </location>
</feature>
<evidence type="ECO:0000256" key="3">
    <source>
        <dbReference type="ARBA" id="ARBA00011245"/>
    </source>
</evidence>
<dbReference type="PANTHER" id="PTHR11455:SF9">
    <property type="entry name" value="CRYPTOCHROME CIRCADIAN CLOCK 5 ISOFORM X1"/>
    <property type="match status" value="1"/>
</dbReference>
<evidence type="ECO:0000256" key="5">
    <source>
        <dbReference type="ARBA" id="ARBA00014046"/>
    </source>
</evidence>
<comment type="similarity">
    <text evidence="19">Belongs to the DNA photolyase family.</text>
</comment>
<dbReference type="PROSITE" id="PS51645">
    <property type="entry name" value="PHR_CRY_ALPHA_BETA"/>
    <property type="match status" value="1"/>
</dbReference>
<dbReference type="PROSITE" id="PS00394">
    <property type="entry name" value="DNA_PHOTOLYASES_1_1"/>
    <property type="match status" value="1"/>
</dbReference>
<keyword evidence="7" id="KW-0227">DNA damage</keyword>
<evidence type="ECO:0000256" key="10">
    <source>
        <dbReference type="ARBA" id="ARBA00023125"/>
    </source>
</evidence>